<reference evidence="11 12" key="1">
    <citation type="submission" date="2023-03" db="EMBL/GenBank/DDBJ databases">
        <title>Complete genome sequence of Tepidibacter sp. SWIR-1, isolated from a deep-sea hydrothermal vent.</title>
        <authorList>
            <person name="Li X."/>
        </authorList>
    </citation>
    <scope>NUCLEOTIDE SEQUENCE [LARGE SCALE GENOMIC DNA]</scope>
    <source>
        <strain evidence="11 12">SWIR-1</strain>
    </source>
</reference>
<evidence type="ECO:0000256" key="4">
    <source>
        <dbReference type="ARBA" id="ARBA00022448"/>
    </source>
</evidence>
<proteinExistence type="inferred from homology"/>
<feature type="transmembrane region" description="Helical" evidence="10">
    <location>
        <begin position="236"/>
        <end position="262"/>
    </location>
</feature>
<feature type="transmembrane region" description="Helical" evidence="10">
    <location>
        <begin position="415"/>
        <end position="437"/>
    </location>
</feature>
<feature type="transmembrane region" description="Helical" evidence="10">
    <location>
        <begin position="194"/>
        <end position="215"/>
    </location>
</feature>
<feature type="transmembrane region" description="Helical" evidence="10">
    <location>
        <begin position="97"/>
        <end position="120"/>
    </location>
</feature>
<accession>A0ABY8EJP2</accession>
<evidence type="ECO:0000256" key="5">
    <source>
        <dbReference type="ARBA" id="ARBA00022475"/>
    </source>
</evidence>
<evidence type="ECO:0000256" key="8">
    <source>
        <dbReference type="ARBA" id="ARBA00023136"/>
    </source>
</evidence>
<evidence type="ECO:0000256" key="1">
    <source>
        <dbReference type="ARBA" id="ARBA00004651"/>
    </source>
</evidence>
<keyword evidence="6 10" id="KW-0812">Transmembrane</keyword>
<name>A0ABY8EJP2_9FIRM</name>
<sequence>MTRDYILGQEKEFKALMKLSIPATIAMLVNAIYNIVDTIFIGRGVGSLGIAGVSIYLPIQMVIMSVSLLIGVGTASIVSRKLGSKDLEGANKASGNLFFIIGLFSFFVSVFGFIFANSIVKLFGASHTVLPYAASYAKTMFLGVLVFPICVASNNIIRAEGNAKDAMNSMIIGMIANVFLDYLFIYVFDMGITGAGLATSISKGLNFAYISYYFIKKSSIDINFKYFKFDSNISKQTIAIGSSAFITQISMSIVTLLLNYSLYNYGGDQAISVYGIVYKLTLFIQMPLAGLIQGMQPLIGYNLGSKNIDRIKNTVKINLIVSTCISTVLTALIFLFPELIINLFSTDKNLISQGSDVLKIVIFMYPILGLYMVAVGFYQSIGKGKESLILSLLRQIIFFIPLSIILPSVSNLGILGIWISFPISDLLSSLCSLVFAIRQYKKIYLSPKNQLC</sequence>
<dbReference type="RefSeq" id="WP_277733318.1">
    <property type="nucleotide sequence ID" value="NZ_CP120733.1"/>
</dbReference>
<dbReference type="Proteomes" id="UP001222800">
    <property type="component" value="Chromosome"/>
</dbReference>
<feature type="transmembrane region" description="Helical" evidence="10">
    <location>
        <begin position="140"/>
        <end position="157"/>
    </location>
</feature>
<dbReference type="NCBIfam" id="TIGR00797">
    <property type="entry name" value="matE"/>
    <property type="match status" value="1"/>
</dbReference>
<dbReference type="InterPro" id="IPR048279">
    <property type="entry name" value="MdtK-like"/>
</dbReference>
<keyword evidence="7 10" id="KW-1133">Transmembrane helix</keyword>
<organism evidence="11 12">
    <name type="scientific">Tepidibacter hydrothermalis</name>
    <dbReference type="NCBI Taxonomy" id="3036126"/>
    <lineage>
        <taxon>Bacteria</taxon>
        <taxon>Bacillati</taxon>
        <taxon>Bacillota</taxon>
        <taxon>Clostridia</taxon>
        <taxon>Peptostreptococcales</taxon>
        <taxon>Peptostreptococcaceae</taxon>
        <taxon>Tepidibacter</taxon>
    </lineage>
</organism>
<dbReference type="PIRSF" id="PIRSF006603">
    <property type="entry name" value="DinF"/>
    <property type="match status" value="1"/>
</dbReference>
<dbReference type="InterPro" id="IPR045070">
    <property type="entry name" value="MATE_MepA-like"/>
</dbReference>
<feature type="transmembrane region" description="Helical" evidence="10">
    <location>
        <begin position="357"/>
        <end position="378"/>
    </location>
</feature>
<evidence type="ECO:0000256" key="7">
    <source>
        <dbReference type="ARBA" id="ARBA00022989"/>
    </source>
</evidence>
<dbReference type="InterPro" id="IPR002528">
    <property type="entry name" value="MATE_fam"/>
</dbReference>
<feature type="transmembrane region" description="Helical" evidence="10">
    <location>
        <begin position="169"/>
        <end position="188"/>
    </location>
</feature>
<dbReference type="InterPro" id="IPR051327">
    <property type="entry name" value="MATE_MepA_subfamily"/>
</dbReference>
<keyword evidence="8 10" id="KW-0472">Membrane</keyword>
<feature type="transmembrane region" description="Helical" evidence="10">
    <location>
        <begin position="315"/>
        <end position="337"/>
    </location>
</feature>
<feature type="transmembrane region" description="Helical" evidence="10">
    <location>
        <begin position="53"/>
        <end position="77"/>
    </location>
</feature>
<dbReference type="Pfam" id="PF01554">
    <property type="entry name" value="MatE"/>
    <property type="match status" value="2"/>
</dbReference>
<comment type="similarity">
    <text evidence="2">Belongs to the multi antimicrobial extrusion (MATE) (TC 2.A.66.1) family. MepA subfamily.</text>
</comment>
<gene>
    <name evidence="11" type="ORF">P4S50_04250</name>
</gene>
<comment type="subcellular location">
    <subcellularLocation>
        <location evidence="1">Cell membrane</location>
        <topology evidence="1">Multi-pass membrane protein</topology>
    </subcellularLocation>
</comment>
<dbReference type="CDD" id="cd13143">
    <property type="entry name" value="MATE_MepA_like"/>
    <property type="match status" value="1"/>
</dbReference>
<dbReference type="PANTHER" id="PTHR43823">
    <property type="entry name" value="SPORULATION PROTEIN YKVU"/>
    <property type="match status" value="1"/>
</dbReference>
<protein>
    <recommendedName>
        <fullName evidence="3">Multidrug export protein MepA</fullName>
    </recommendedName>
</protein>
<evidence type="ECO:0000313" key="12">
    <source>
        <dbReference type="Proteomes" id="UP001222800"/>
    </source>
</evidence>
<dbReference type="EMBL" id="CP120733">
    <property type="protein sequence ID" value="WFD11295.1"/>
    <property type="molecule type" value="Genomic_DNA"/>
</dbReference>
<dbReference type="PANTHER" id="PTHR43823:SF3">
    <property type="entry name" value="MULTIDRUG EXPORT PROTEIN MEPA"/>
    <property type="match status" value="1"/>
</dbReference>
<feature type="transmembrane region" description="Helical" evidence="10">
    <location>
        <begin position="390"/>
        <end position="409"/>
    </location>
</feature>
<feature type="transmembrane region" description="Helical" evidence="10">
    <location>
        <begin position="21"/>
        <end position="41"/>
    </location>
</feature>
<evidence type="ECO:0000256" key="6">
    <source>
        <dbReference type="ARBA" id="ARBA00022692"/>
    </source>
</evidence>
<keyword evidence="5" id="KW-1003">Cell membrane</keyword>
<keyword evidence="12" id="KW-1185">Reference proteome</keyword>
<evidence type="ECO:0000256" key="9">
    <source>
        <dbReference type="ARBA" id="ARBA00023251"/>
    </source>
</evidence>
<evidence type="ECO:0000313" key="11">
    <source>
        <dbReference type="EMBL" id="WFD11295.1"/>
    </source>
</evidence>
<evidence type="ECO:0000256" key="3">
    <source>
        <dbReference type="ARBA" id="ARBA00022106"/>
    </source>
</evidence>
<evidence type="ECO:0000256" key="2">
    <source>
        <dbReference type="ARBA" id="ARBA00008417"/>
    </source>
</evidence>
<keyword evidence="9" id="KW-0046">Antibiotic resistance</keyword>
<evidence type="ECO:0000256" key="10">
    <source>
        <dbReference type="SAM" id="Phobius"/>
    </source>
</evidence>
<keyword evidence="4" id="KW-0813">Transport</keyword>